<dbReference type="EMBL" id="CAKOGP040001814">
    <property type="protein sequence ID" value="CAJ1953003.1"/>
    <property type="molecule type" value="Genomic_DNA"/>
</dbReference>
<organism evidence="1 2">
    <name type="scientific">Cylindrotheca closterium</name>
    <dbReference type="NCBI Taxonomy" id="2856"/>
    <lineage>
        <taxon>Eukaryota</taxon>
        <taxon>Sar</taxon>
        <taxon>Stramenopiles</taxon>
        <taxon>Ochrophyta</taxon>
        <taxon>Bacillariophyta</taxon>
        <taxon>Bacillariophyceae</taxon>
        <taxon>Bacillariophycidae</taxon>
        <taxon>Bacillariales</taxon>
        <taxon>Bacillariaceae</taxon>
        <taxon>Cylindrotheca</taxon>
    </lineage>
</organism>
<comment type="caution">
    <text evidence="1">The sequence shown here is derived from an EMBL/GenBank/DDBJ whole genome shotgun (WGS) entry which is preliminary data.</text>
</comment>
<dbReference type="AlphaFoldDB" id="A0AAD2FTI4"/>
<protein>
    <submittedName>
        <fullName evidence="1">Uncharacterized protein</fullName>
    </submittedName>
</protein>
<proteinExistence type="predicted"/>
<keyword evidence="2" id="KW-1185">Reference proteome</keyword>
<gene>
    <name evidence="1" type="ORF">CYCCA115_LOCUS13824</name>
</gene>
<dbReference type="Proteomes" id="UP001295423">
    <property type="component" value="Unassembled WGS sequence"/>
</dbReference>
<evidence type="ECO:0000313" key="1">
    <source>
        <dbReference type="EMBL" id="CAJ1953003.1"/>
    </source>
</evidence>
<name>A0AAD2FTI4_9STRA</name>
<accession>A0AAD2FTI4</accession>
<sequence>MMQSFQVVSYLTESNVRVGRFLAADDDRGFGGIWLNLNHSPTRLLPCGTSVDKELDIGRKNRDHQMLGNAFRRCLGSRATFSNQRHDSSLIQAGSKGVTFVVTDRHPRIL</sequence>
<evidence type="ECO:0000313" key="2">
    <source>
        <dbReference type="Proteomes" id="UP001295423"/>
    </source>
</evidence>
<reference evidence="1" key="1">
    <citation type="submission" date="2023-08" db="EMBL/GenBank/DDBJ databases">
        <authorList>
            <person name="Audoor S."/>
            <person name="Bilcke G."/>
        </authorList>
    </citation>
    <scope>NUCLEOTIDE SEQUENCE</scope>
</reference>